<dbReference type="PROSITE" id="PS51684">
    <property type="entry name" value="SAM_MT_TRM5_TYW2"/>
    <property type="match status" value="1"/>
</dbReference>
<dbReference type="InterPro" id="IPR056744">
    <property type="entry name" value="TRM5/TYW2-like_N"/>
</dbReference>
<proteinExistence type="predicted"/>
<accession>A0A7J3ZK78</accession>
<evidence type="ECO:0000256" key="4">
    <source>
        <dbReference type="ARBA" id="ARBA00022691"/>
    </source>
</evidence>
<evidence type="ECO:0000256" key="3">
    <source>
        <dbReference type="ARBA" id="ARBA00022679"/>
    </source>
</evidence>
<dbReference type="InterPro" id="IPR056743">
    <property type="entry name" value="TRM5-TYW2-like_MTfase"/>
</dbReference>
<comment type="caution">
    <text evidence="7">The sequence shown here is derived from an EMBL/GenBank/DDBJ whole genome shotgun (WGS) entry which is preliminary data.</text>
</comment>
<keyword evidence="4" id="KW-0949">S-adenosyl-L-methionine</keyword>
<evidence type="ECO:0000256" key="1">
    <source>
        <dbReference type="ARBA" id="ARBA00022490"/>
    </source>
</evidence>
<dbReference type="Gene3D" id="3.40.50.150">
    <property type="entry name" value="Vaccinia Virus protein VP39"/>
    <property type="match status" value="1"/>
</dbReference>
<dbReference type="GO" id="GO:0008175">
    <property type="term" value="F:tRNA methyltransferase activity"/>
    <property type="evidence" value="ECO:0007669"/>
    <property type="project" value="TreeGrafter"/>
</dbReference>
<dbReference type="PANTHER" id="PTHR23245:SF36">
    <property type="entry name" value="TRNA (GUANINE(37)-N1)-METHYLTRANSFERASE"/>
    <property type="match status" value="1"/>
</dbReference>
<dbReference type="Pfam" id="PF02475">
    <property type="entry name" value="TRM5-TYW2_MTfase"/>
    <property type="match status" value="1"/>
</dbReference>
<sequence length="295" mass="33188">MRGACRLIDRLASELKLHNALFKSFDLIGDIVVLKSPLGSKELSEKKDALKVLAELLLRELPYVKTVLLAITPVEGEYRLRKLVFLAGEEKTRTLYKEHGCSFLVDVAKVYISPRLSFEHARIAKLIRPNETIVNMFAGVGTFSIVVAKHSKARVIYSIDKNPEAYKLMVYNIKLNRVEDRVVALLGDCRDVIRNGLVAIADRVLMPLPSFSKSFYEHALLSMKNEGVIHSYEFVKVDRGKGRKEAPKLAFKIVSEILSEIGANFELEGGRVVRSVGPREYQVALDIKVYKQGVN</sequence>
<name>A0A7J3ZK78_9CREN</name>
<feature type="domain" description="SAM-dependent methyltransferase TRM5/TYW2-type" evidence="6">
    <location>
        <begin position="25"/>
        <end position="291"/>
    </location>
</feature>
<dbReference type="EMBL" id="DRZC01000051">
    <property type="protein sequence ID" value="HHQ80516.1"/>
    <property type="molecule type" value="Genomic_DNA"/>
</dbReference>
<keyword evidence="5" id="KW-0819">tRNA processing</keyword>
<dbReference type="PANTHER" id="PTHR23245">
    <property type="entry name" value="TRNA METHYLTRANSFERASE"/>
    <property type="match status" value="1"/>
</dbReference>
<dbReference type="Gene3D" id="3.30.300.110">
    <property type="entry name" value="Met-10+ protein-like domains"/>
    <property type="match status" value="1"/>
</dbReference>
<dbReference type="SUPFAM" id="SSF53335">
    <property type="entry name" value="S-adenosyl-L-methionine-dependent methyltransferases"/>
    <property type="match status" value="1"/>
</dbReference>
<dbReference type="GO" id="GO:0002939">
    <property type="term" value="P:tRNA N1-guanine methylation"/>
    <property type="evidence" value="ECO:0007669"/>
    <property type="project" value="TreeGrafter"/>
</dbReference>
<organism evidence="7">
    <name type="scientific">Fervidicoccus fontis</name>
    <dbReference type="NCBI Taxonomy" id="683846"/>
    <lineage>
        <taxon>Archaea</taxon>
        <taxon>Thermoproteota</taxon>
        <taxon>Thermoprotei</taxon>
        <taxon>Fervidicoccales</taxon>
        <taxon>Fervidicoccaceae</taxon>
        <taxon>Fervidicoccus</taxon>
    </lineage>
</organism>
<evidence type="ECO:0000256" key="5">
    <source>
        <dbReference type="ARBA" id="ARBA00022694"/>
    </source>
</evidence>
<reference evidence="7" key="1">
    <citation type="journal article" date="2020" name="mSystems">
        <title>Genome- and Community-Level Interaction Insights into Carbon Utilization and Element Cycling Functions of Hydrothermarchaeota in Hydrothermal Sediment.</title>
        <authorList>
            <person name="Zhou Z."/>
            <person name="Liu Y."/>
            <person name="Xu W."/>
            <person name="Pan J."/>
            <person name="Luo Z.H."/>
            <person name="Li M."/>
        </authorList>
    </citation>
    <scope>NUCLEOTIDE SEQUENCE [LARGE SCALE GENOMIC DNA]</scope>
    <source>
        <strain evidence="7">SpSt-1116</strain>
    </source>
</reference>
<keyword evidence="2 7" id="KW-0489">Methyltransferase</keyword>
<evidence type="ECO:0000259" key="6">
    <source>
        <dbReference type="PROSITE" id="PS51684"/>
    </source>
</evidence>
<dbReference type="AlphaFoldDB" id="A0A7J3ZK78"/>
<evidence type="ECO:0000256" key="2">
    <source>
        <dbReference type="ARBA" id="ARBA00022603"/>
    </source>
</evidence>
<gene>
    <name evidence="7" type="ORF">ENM78_03560</name>
</gene>
<evidence type="ECO:0000313" key="7">
    <source>
        <dbReference type="EMBL" id="HHQ80516.1"/>
    </source>
</evidence>
<dbReference type="InterPro" id="IPR029063">
    <property type="entry name" value="SAM-dependent_MTases_sf"/>
</dbReference>
<dbReference type="InterPro" id="IPR030382">
    <property type="entry name" value="MeTrfase_TRM5/TYW2"/>
</dbReference>
<protein>
    <submittedName>
        <fullName evidence="7">Class I SAM-dependent methyltransferase family protein</fullName>
    </submittedName>
</protein>
<dbReference type="GO" id="GO:0005737">
    <property type="term" value="C:cytoplasm"/>
    <property type="evidence" value="ECO:0007669"/>
    <property type="project" value="TreeGrafter"/>
</dbReference>
<dbReference type="CDD" id="cd02440">
    <property type="entry name" value="AdoMet_MTases"/>
    <property type="match status" value="1"/>
</dbReference>
<keyword evidence="1" id="KW-0963">Cytoplasm</keyword>
<dbReference type="Pfam" id="PF25133">
    <property type="entry name" value="TYW2_N_2"/>
    <property type="match status" value="1"/>
</dbReference>
<keyword evidence="3 7" id="KW-0808">Transferase</keyword>